<dbReference type="Pfam" id="PF00418">
    <property type="entry name" value="Tubulin-binding"/>
    <property type="match status" value="1"/>
</dbReference>
<keyword evidence="1" id="KW-0206">Cytoskeleton</keyword>
<feature type="compositionally biased region" description="Low complexity" evidence="2">
    <location>
        <begin position="246"/>
        <end position="261"/>
    </location>
</feature>
<comment type="subcellular location">
    <subcellularLocation>
        <location evidence="1">Cytoplasm</location>
        <location evidence="1">Cytoskeleton</location>
    </subcellularLocation>
</comment>
<dbReference type="AlphaFoldDB" id="A0A7I8WKE2"/>
<reference evidence="3" key="1">
    <citation type="submission" date="2020-09" db="EMBL/GenBank/DDBJ databases">
        <authorList>
            <person name="Kikuchi T."/>
        </authorList>
    </citation>
    <scope>NUCLEOTIDE SEQUENCE</scope>
    <source>
        <strain evidence="3">Ka4C1</strain>
    </source>
</reference>
<keyword evidence="4" id="KW-1185">Reference proteome</keyword>
<feature type="region of interest" description="Disordered" evidence="2">
    <location>
        <begin position="38"/>
        <end position="78"/>
    </location>
</feature>
<dbReference type="EMBL" id="CAJFCV020000003">
    <property type="protein sequence ID" value="CAG9106998.1"/>
    <property type="molecule type" value="Genomic_DNA"/>
</dbReference>
<dbReference type="OrthoDB" id="9378527at2759"/>
<sequence length="277" mass="30102">MQFSRTIESFGEIDLTIPLKDEHNGLLKSARSDAGYIRLSLSPDPDSESVDINSNLTSPNPTNEGDGQPIFPQRRRSSRLASLKSELIESGAIFRPPFTPSNSLTRMTADQTPREQIAQAFDVPPSPPSRASSRMRSASVRPGSQASNVSNASKREPSLPPMKNRYAHVRSRVDSHSNHKPPPSQVKILHKPVKIEARSRVGSLANITHVPGGGDKRIPTQKLDFKSRASPRIDFGVKGKESANGSAASSRPPSTTPSHSSRSMDRNGAPHKRPVQA</sequence>
<dbReference type="GO" id="GO:0005874">
    <property type="term" value="C:microtubule"/>
    <property type="evidence" value="ECO:0007669"/>
    <property type="project" value="UniProtKB-KW"/>
</dbReference>
<dbReference type="EMBL" id="CAJFDI010000003">
    <property type="protein sequence ID" value="CAD5220697.1"/>
    <property type="molecule type" value="Genomic_DNA"/>
</dbReference>
<dbReference type="GO" id="GO:0015631">
    <property type="term" value="F:tubulin binding"/>
    <property type="evidence" value="ECO:0007669"/>
    <property type="project" value="InterPro"/>
</dbReference>
<name>A0A7I8WKE2_BURXY</name>
<comment type="caution">
    <text evidence="3">The sequence shown here is derived from an EMBL/GenBank/DDBJ whole genome shotgun (WGS) entry which is preliminary data.</text>
</comment>
<feature type="region of interest" description="Disordered" evidence="2">
    <location>
        <begin position="206"/>
        <end position="277"/>
    </location>
</feature>
<dbReference type="Proteomes" id="UP000582659">
    <property type="component" value="Unassembled WGS sequence"/>
</dbReference>
<feature type="compositionally biased region" description="Polar residues" evidence="2">
    <location>
        <begin position="50"/>
        <end position="65"/>
    </location>
</feature>
<evidence type="ECO:0000313" key="4">
    <source>
        <dbReference type="Proteomes" id="UP000659654"/>
    </source>
</evidence>
<protein>
    <recommendedName>
        <fullName evidence="1">Microtubule-associated protein</fullName>
    </recommendedName>
</protein>
<evidence type="ECO:0000256" key="1">
    <source>
        <dbReference type="RuleBase" id="RU000686"/>
    </source>
</evidence>
<evidence type="ECO:0000256" key="2">
    <source>
        <dbReference type="SAM" id="MobiDB-lite"/>
    </source>
</evidence>
<feature type="compositionally biased region" description="Low complexity" evidence="2">
    <location>
        <begin position="129"/>
        <end position="142"/>
    </location>
</feature>
<accession>A0A7I8WKE2</accession>
<dbReference type="Proteomes" id="UP000659654">
    <property type="component" value="Unassembled WGS sequence"/>
</dbReference>
<gene>
    <name evidence="3" type="ORF">BXYJ_LOCUS6308</name>
</gene>
<keyword evidence="1" id="KW-0493">Microtubule</keyword>
<proteinExistence type="predicted"/>
<organism evidence="3 4">
    <name type="scientific">Bursaphelenchus xylophilus</name>
    <name type="common">Pinewood nematode worm</name>
    <name type="synonym">Aphelenchoides xylophilus</name>
    <dbReference type="NCBI Taxonomy" id="6326"/>
    <lineage>
        <taxon>Eukaryota</taxon>
        <taxon>Metazoa</taxon>
        <taxon>Ecdysozoa</taxon>
        <taxon>Nematoda</taxon>
        <taxon>Chromadorea</taxon>
        <taxon>Rhabditida</taxon>
        <taxon>Tylenchina</taxon>
        <taxon>Tylenchomorpha</taxon>
        <taxon>Aphelenchoidea</taxon>
        <taxon>Aphelenchoididae</taxon>
        <taxon>Bursaphelenchus</taxon>
    </lineage>
</organism>
<keyword evidence="1" id="KW-0963">Cytoplasm</keyword>
<feature type="compositionally biased region" description="Basic and acidic residues" evidence="2">
    <location>
        <begin position="214"/>
        <end position="227"/>
    </location>
</feature>
<dbReference type="PROSITE" id="PS00229">
    <property type="entry name" value="TAU_MAP_1"/>
    <property type="match status" value="1"/>
</dbReference>
<evidence type="ECO:0000313" key="3">
    <source>
        <dbReference type="EMBL" id="CAD5220697.1"/>
    </source>
</evidence>
<feature type="region of interest" description="Disordered" evidence="2">
    <location>
        <begin position="118"/>
        <end position="163"/>
    </location>
</feature>
<dbReference type="InterPro" id="IPR001084">
    <property type="entry name" value="MAP_tubulin-bd_rpt"/>
</dbReference>